<protein>
    <submittedName>
        <fullName evidence="1">Uncharacterized protein</fullName>
    </submittedName>
</protein>
<name>A0AAW0KHH9_QUESU</name>
<dbReference type="EMBL" id="PKMF04000308">
    <property type="protein sequence ID" value="KAK7838332.1"/>
    <property type="molecule type" value="Genomic_DNA"/>
</dbReference>
<sequence>MIWLALQPADPLTLQGL</sequence>
<evidence type="ECO:0000313" key="1">
    <source>
        <dbReference type="EMBL" id="KAK7838332.1"/>
    </source>
</evidence>
<reference evidence="1 2" key="1">
    <citation type="journal article" date="2018" name="Sci. Data">
        <title>The draft genome sequence of cork oak.</title>
        <authorList>
            <person name="Ramos A.M."/>
            <person name="Usie A."/>
            <person name="Barbosa P."/>
            <person name="Barros P.M."/>
            <person name="Capote T."/>
            <person name="Chaves I."/>
            <person name="Simoes F."/>
            <person name="Abreu I."/>
            <person name="Carrasquinho I."/>
            <person name="Faro C."/>
            <person name="Guimaraes J.B."/>
            <person name="Mendonca D."/>
            <person name="Nobrega F."/>
            <person name="Rodrigues L."/>
            <person name="Saibo N.J.M."/>
            <person name="Varela M.C."/>
            <person name="Egas C."/>
            <person name="Matos J."/>
            <person name="Miguel C.M."/>
            <person name="Oliveira M.M."/>
            <person name="Ricardo C.P."/>
            <person name="Goncalves S."/>
        </authorList>
    </citation>
    <scope>NUCLEOTIDE SEQUENCE [LARGE SCALE GENOMIC DNA]</scope>
    <source>
        <strain evidence="2">cv. HL8</strain>
    </source>
</reference>
<accession>A0AAW0KHH9</accession>
<keyword evidence="2" id="KW-1185">Reference proteome</keyword>
<dbReference type="Proteomes" id="UP000237347">
    <property type="component" value="Unassembled WGS sequence"/>
</dbReference>
<organism evidence="1 2">
    <name type="scientific">Quercus suber</name>
    <name type="common">Cork oak</name>
    <dbReference type="NCBI Taxonomy" id="58331"/>
    <lineage>
        <taxon>Eukaryota</taxon>
        <taxon>Viridiplantae</taxon>
        <taxon>Streptophyta</taxon>
        <taxon>Embryophyta</taxon>
        <taxon>Tracheophyta</taxon>
        <taxon>Spermatophyta</taxon>
        <taxon>Magnoliopsida</taxon>
        <taxon>eudicotyledons</taxon>
        <taxon>Gunneridae</taxon>
        <taxon>Pentapetalae</taxon>
        <taxon>rosids</taxon>
        <taxon>fabids</taxon>
        <taxon>Fagales</taxon>
        <taxon>Fagaceae</taxon>
        <taxon>Quercus</taxon>
    </lineage>
</organism>
<dbReference type="AlphaFoldDB" id="A0AAW0KHH9"/>
<gene>
    <name evidence="1" type="ORF">CFP56_019938</name>
</gene>
<comment type="caution">
    <text evidence="1">The sequence shown here is derived from an EMBL/GenBank/DDBJ whole genome shotgun (WGS) entry which is preliminary data.</text>
</comment>
<proteinExistence type="predicted"/>
<evidence type="ECO:0000313" key="2">
    <source>
        <dbReference type="Proteomes" id="UP000237347"/>
    </source>
</evidence>